<dbReference type="PANTHER" id="PTHR24305">
    <property type="entry name" value="CYTOCHROME P450"/>
    <property type="match status" value="1"/>
</dbReference>
<name>A0A135SYE4_9PEZI</name>
<dbReference type="GO" id="GO:0016705">
    <property type="term" value="F:oxidoreductase activity, acting on paired donors, with incorporation or reduction of molecular oxygen"/>
    <property type="evidence" value="ECO:0007669"/>
    <property type="project" value="InterPro"/>
</dbReference>
<keyword evidence="1" id="KW-0349">Heme</keyword>
<keyword evidence="2" id="KW-0479">Metal-binding</keyword>
<keyword evidence="3" id="KW-0408">Iron</keyword>
<dbReference type="AlphaFoldDB" id="A0A135SYE4"/>
<dbReference type="Proteomes" id="UP000070121">
    <property type="component" value="Unassembled WGS sequence"/>
</dbReference>
<gene>
    <name evidence="4" type="ORF">CSAL01_09551</name>
</gene>
<evidence type="ECO:0000256" key="2">
    <source>
        <dbReference type="ARBA" id="ARBA00022723"/>
    </source>
</evidence>
<protein>
    <recommendedName>
        <fullName evidence="6">Cytochrome P450</fullName>
    </recommendedName>
</protein>
<evidence type="ECO:0000313" key="4">
    <source>
        <dbReference type="EMBL" id="KXH40933.1"/>
    </source>
</evidence>
<dbReference type="PANTHER" id="PTHR24305:SF168">
    <property type="entry name" value="P450, PUTATIVE (EUROFUNG)-RELATED"/>
    <property type="match status" value="1"/>
</dbReference>
<dbReference type="SUPFAM" id="SSF48264">
    <property type="entry name" value="Cytochrome P450"/>
    <property type="match status" value="1"/>
</dbReference>
<reference evidence="4 5" key="1">
    <citation type="submission" date="2014-02" db="EMBL/GenBank/DDBJ databases">
        <title>The genome sequence of Colletotrichum salicis CBS 607.94.</title>
        <authorList>
            <person name="Baroncelli R."/>
            <person name="Thon M.R."/>
        </authorList>
    </citation>
    <scope>NUCLEOTIDE SEQUENCE [LARGE SCALE GENOMIC DNA]</scope>
    <source>
        <strain evidence="4 5">CBS 607.94</strain>
    </source>
</reference>
<dbReference type="GO" id="GO:0020037">
    <property type="term" value="F:heme binding"/>
    <property type="evidence" value="ECO:0007669"/>
    <property type="project" value="InterPro"/>
</dbReference>
<accession>A0A135SYE4</accession>
<dbReference type="GO" id="GO:0004497">
    <property type="term" value="F:monooxygenase activity"/>
    <property type="evidence" value="ECO:0007669"/>
    <property type="project" value="InterPro"/>
</dbReference>
<evidence type="ECO:0000256" key="3">
    <source>
        <dbReference type="ARBA" id="ARBA00023004"/>
    </source>
</evidence>
<keyword evidence="5" id="KW-1185">Reference proteome</keyword>
<dbReference type="GO" id="GO:0005506">
    <property type="term" value="F:iron ion binding"/>
    <property type="evidence" value="ECO:0007669"/>
    <property type="project" value="InterPro"/>
</dbReference>
<dbReference type="InterPro" id="IPR036396">
    <property type="entry name" value="Cyt_P450_sf"/>
</dbReference>
<dbReference type="Pfam" id="PF00067">
    <property type="entry name" value="p450"/>
    <property type="match status" value="1"/>
</dbReference>
<evidence type="ECO:0000313" key="5">
    <source>
        <dbReference type="Proteomes" id="UP000070121"/>
    </source>
</evidence>
<evidence type="ECO:0008006" key="6">
    <source>
        <dbReference type="Google" id="ProtNLM"/>
    </source>
</evidence>
<dbReference type="InterPro" id="IPR001128">
    <property type="entry name" value="Cyt_P450"/>
</dbReference>
<evidence type="ECO:0000256" key="1">
    <source>
        <dbReference type="ARBA" id="ARBA00022617"/>
    </source>
</evidence>
<proteinExistence type="predicted"/>
<organism evidence="4 5">
    <name type="scientific">Colletotrichum salicis</name>
    <dbReference type="NCBI Taxonomy" id="1209931"/>
    <lineage>
        <taxon>Eukaryota</taxon>
        <taxon>Fungi</taxon>
        <taxon>Dikarya</taxon>
        <taxon>Ascomycota</taxon>
        <taxon>Pezizomycotina</taxon>
        <taxon>Sordariomycetes</taxon>
        <taxon>Hypocreomycetidae</taxon>
        <taxon>Glomerellales</taxon>
        <taxon>Glomerellaceae</taxon>
        <taxon>Colletotrichum</taxon>
        <taxon>Colletotrichum acutatum species complex</taxon>
    </lineage>
</organism>
<comment type="caution">
    <text evidence="4">The sequence shown here is derived from an EMBL/GenBank/DDBJ whole genome shotgun (WGS) entry which is preliminary data.</text>
</comment>
<sequence length="228" mass="25444">MALLKTITGSRGDLEFYKVTKKYGCLTRIGPNDLLNDDPVLMRHMLGVRSAYRRSAERFGSGGKVQRDMLGSFVTHGLTQEEAESEILLQIIAGSDTTATEIRATLLYVMTKPPRPQQTPTRNRPIITDAEARNLPYLQAVIKEGLRIFPPVVGLMAKQTPPEGDTWNGAFIPGGTRVWWSAWAMFRRQDVFGDDADEFRPERWLAEECEDGLGGIMGGISASDDRLR</sequence>
<dbReference type="InterPro" id="IPR050121">
    <property type="entry name" value="Cytochrome_P450_monoxygenase"/>
</dbReference>
<dbReference type="STRING" id="1209931.A0A135SYE4"/>
<dbReference type="OrthoDB" id="1470350at2759"/>
<dbReference type="EMBL" id="JFFI01002179">
    <property type="protein sequence ID" value="KXH40933.1"/>
    <property type="molecule type" value="Genomic_DNA"/>
</dbReference>
<dbReference type="Gene3D" id="1.10.630.10">
    <property type="entry name" value="Cytochrome P450"/>
    <property type="match status" value="1"/>
</dbReference>